<reference evidence="2 3" key="1">
    <citation type="submission" date="2021-03" db="EMBL/GenBank/DDBJ databases">
        <title>Genomic Encyclopedia of Type Strains, Phase IV (KMG-IV): sequencing the most valuable type-strain genomes for metagenomic binning, comparative biology and taxonomic classification.</title>
        <authorList>
            <person name="Goeker M."/>
        </authorList>
    </citation>
    <scope>NUCLEOTIDE SEQUENCE [LARGE SCALE GENOMIC DNA]</scope>
    <source>
        <strain evidence="2 3">DSM 13372</strain>
    </source>
</reference>
<keyword evidence="1" id="KW-1133">Transmembrane helix</keyword>
<feature type="transmembrane region" description="Helical" evidence="1">
    <location>
        <begin position="45"/>
        <end position="62"/>
    </location>
</feature>
<keyword evidence="1" id="KW-0472">Membrane</keyword>
<evidence type="ECO:0000313" key="3">
    <source>
        <dbReference type="Proteomes" id="UP000730739"/>
    </source>
</evidence>
<feature type="transmembrane region" description="Helical" evidence="1">
    <location>
        <begin position="188"/>
        <end position="206"/>
    </location>
</feature>
<evidence type="ECO:0000313" key="2">
    <source>
        <dbReference type="EMBL" id="MBP2235773.1"/>
    </source>
</evidence>
<accession>A0ABS4QYR8</accession>
<protein>
    <submittedName>
        <fullName evidence="2">Phosphatidylglycerophosphate synthase</fullName>
    </submittedName>
</protein>
<dbReference type="InterPro" id="IPR043130">
    <property type="entry name" value="CDP-OH_PTrfase_TM_dom"/>
</dbReference>
<feature type="transmembrane region" description="Helical" evidence="1">
    <location>
        <begin position="166"/>
        <end position="182"/>
    </location>
</feature>
<dbReference type="EMBL" id="JAGILA010000002">
    <property type="protein sequence ID" value="MBP2235773.1"/>
    <property type="molecule type" value="Genomic_DNA"/>
</dbReference>
<name>A0ABS4QYR8_9HYPH</name>
<keyword evidence="1" id="KW-0812">Transmembrane</keyword>
<evidence type="ECO:0000256" key="1">
    <source>
        <dbReference type="SAM" id="Phobius"/>
    </source>
</evidence>
<dbReference type="RefSeq" id="WP_209601946.1">
    <property type="nucleotide sequence ID" value="NZ_JAGILA010000002.1"/>
</dbReference>
<comment type="caution">
    <text evidence="2">The sequence shown here is derived from an EMBL/GenBank/DDBJ whole genome shotgun (WGS) entry which is preliminary data.</text>
</comment>
<dbReference type="Proteomes" id="UP000730739">
    <property type="component" value="Unassembled WGS sequence"/>
</dbReference>
<organism evidence="2 3">
    <name type="scientific">Sinorhizobium kostiense</name>
    <dbReference type="NCBI Taxonomy" id="76747"/>
    <lineage>
        <taxon>Bacteria</taxon>
        <taxon>Pseudomonadati</taxon>
        <taxon>Pseudomonadota</taxon>
        <taxon>Alphaproteobacteria</taxon>
        <taxon>Hyphomicrobiales</taxon>
        <taxon>Rhizobiaceae</taxon>
        <taxon>Sinorhizobium/Ensifer group</taxon>
        <taxon>Sinorhizobium</taxon>
    </lineage>
</organism>
<sequence length="221" mass="23461">MNDAFHGEHADGPATDRRPIAARQSGFARQLTALLLKTQVTPNQISLFSIAFAVIGAAALFWAPHWPFLYLLAVAGIQLRLLCNLLDGMVAVEGGRGSSVGALYNEFPDRVADTVLIVALGYAAEAGWLGWGGALAAALTAYVRVFGGSIGQAQDFRGPMAKQHRMAVMSLACVLALAEAALTTGHFIPYVAAWVILLGSLLTCWTRTRAIVSRIRGASQP</sequence>
<proteinExistence type="predicted"/>
<gene>
    <name evidence="2" type="ORF">J2Z31_002265</name>
</gene>
<keyword evidence="3" id="KW-1185">Reference proteome</keyword>
<dbReference type="Gene3D" id="1.20.120.1760">
    <property type="match status" value="1"/>
</dbReference>